<sequence>MQKIRTINTKLRCRYSLSMPSLLLITLSLIAMVSMAIEATEFQAQHTPNIEDNSSTMSSVTLLKQDDFTQLKKPTLPRDFLNALQAVMIHNPALKGQQAALNSYESNIDSAKARRYPTLSAQANNLNNNADQGTLRLNQPLWAFGKIDTAIDEATANYTAEQWGLIQTQRELISDTAKIYAKIQGIKLRIIVAKQNITEHENLHGRISRRQQGQLASNADTRLAYSRLLQARSRLQRILGEELVAQAELQALTQIRVSSEGAIDDRLLGLPQRSVVNKLVMKNDANVRYKREQLKVVRLNLKQEKVASLPTISFRVEYDFFDNDISVDQTRAGLVFEGNMEGLGLVSVGRVNAAAARLNAADEEVKSALNDIRRQINVLMINRDVQHDLMRSQKDIVDEVEATMASFLRQYNSGRKSWVEVLNNQRELTELRLQLVQIASDWQQLSLQLLTLMGMLDDPAGLNTYEQQ</sequence>
<keyword evidence="9" id="KW-1185">Reference proteome</keyword>
<dbReference type="PANTHER" id="PTHR30026">
    <property type="entry name" value="OUTER MEMBRANE PROTEIN TOLC"/>
    <property type="match status" value="1"/>
</dbReference>
<evidence type="ECO:0000256" key="6">
    <source>
        <dbReference type="ARBA" id="ARBA00023136"/>
    </source>
</evidence>
<dbReference type="Pfam" id="PF02321">
    <property type="entry name" value="OEP"/>
    <property type="match status" value="2"/>
</dbReference>
<evidence type="ECO:0000256" key="4">
    <source>
        <dbReference type="ARBA" id="ARBA00022452"/>
    </source>
</evidence>
<reference evidence="8 9" key="1">
    <citation type="submission" date="2019-07" db="EMBL/GenBank/DDBJ databases">
        <title>Genomes of sea-ice associated Colwellia species.</title>
        <authorList>
            <person name="Bowman J.P."/>
        </authorList>
    </citation>
    <scope>NUCLEOTIDE SEQUENCE [LARGE SCALE GENOMIC DNA]</scope>
    <source>
        <strain evidence="8 9">ACAM 459</strain>
    </source>
</reference>
<dbReference type="GO" id="GO:0015288">
    <property type="term" value="F:porin activity"/>
    <property type="evidence" value="ECO:0007669"/>
    <property type="project" value="TreeGrafter"/>
</dbReference>
<dbReference type="OrthoDB" id="5296315at2"/>
<evidence type="ECO:0000256" key="3">
    <source>
        <dbReference type="ARBA" id="ARBA00022448"/>
    </source>
</evidence>
<dbReference type="GO" id="GO:0009279">
    <property type="term" value="C:cell outer membrane"/>
    <property type="evidence" value="ECO:0007669"/>
    <property type="project" value="UniProtKB-SubCell"/>
</dbReference>
<keyword evidence="7" id="KW-0998">Cell outer membrane</keyword>
<dbReference type="EMBL" id="VOLT01000004">
    <property type="protein sequence ID" value="TWX68899.1"/>
    <property type="molecule type" value="Genomic_DNA"/>
</dbReference>
<dbReference type="GO" id="GO:1990281">
    <property type="term" value="C:efflux pump complex"/>
    <property type="evidence" value="ECO:0007669"/>
    <property type="project" value="TreeGrafter"/>
</dbReference>
<evidence type="ECO:0000256" key="5">
    <source>
        <dbReference type="ARBA" id="ARBA00022692"/>
    </source>
</evidence>
<proteinExistence type="inferred from homology"/>
<keyword evidence="5" id="KW-0812">Transmembrane</keyword>
<gene>
    <name evidence="8" type="ORF">ESZ36_09320</name>
</gene>
<protein>
    <submittedName>
        <fullName evidence="8">TolC family protein</fullName>
    </submittedName>
</protein>
<dbReference type="PANTHER" id="PTHR30026:SF22">
    <property type="entry name" value="OUTER MEMBRANE EFFLUX PROTEIN"/>
    <property type="match status" value="1"/>
</dbReference>
<evidence type="ECO:0000313" key="8">
    <source>
        <dbReference type="EMBL" id="TWX68899.1"/>
    </source>
</evidence>
<accession>A0A5C6QJ48</accession>
<organism evidence="8 9">
    <name type="scientific">Colwellia demingiae</name>
    <dbReference type="NCBI Taxonomy" id="89401"/>
    <lineage>
        <taxon>Bacteria</taxon>
        <taxon>Pseudomonadati</taxon>
        <taxon>Pseudomonadota</taxon>
        <taxon>Gammaproteobacteria</taxon>
        <taxon>Alteromonadales</taxon>
        <taxon>Colwelliaceae</taxon>
        <taxon>Colwellia</taxon>
    </lineage>
</organism>
<comment type="subcellular location">
    <subcellularLocation>
        <location evidence="1">Cell outer membrane</location>
    </subcellularLocation>
</comment>
<keyword evidence="4" id="KW-1134">Transmembrane beta strand</keyword>
<comment type="similarity">
    <text evidence="2">Belongs to the outer membrane factor (OMF) (TC 1.B.17) family.</text>
</comment>
<dbReference type="InterPro" id="IPR003423">
    <property type="entry name" value="OMP_efflux"/>
</dbReference>
<keyword evidence="6" id="KW-0472">Membrane</keyword>
<dbReference type="InterPro" id="IPR051906">
    <property type="entry name" value="TolC-like"/>
</dbReference>
<name>A0A5C6QJ48_9GAMM</name>
<comment type="caution">
    <text evidence="8">The sequence shown here is derived from an EMBL/GenBank/DDBJ whole genome shotgun (WGS) entry which is preliminary data.</text>
</comment>
<evidence type="ECO:0000313" key="9">
    <source>
        <dbReference type="Proteomes" id="UP000321822"/>
    </source>
</evidence>
<dbReference type="Gene3D" id="1.20.1600.10">
    <property type="entry name" value="Outer membrane efflux proteins (OEP)"/>
    <property type="match status" value="1"/>
</dbReference>
<evidence type="ECO:0000256" key="2">
    <source>
        <dbReference type="ARBA" id="ARBA00007613"/>
    </source>
</evidence>
<dbReference type="AlphaFoldDB" id="A0A5C6QJ48"/>
<evidence type="ECO:0000256" key="1">
    <source>
        <dbReference type="ARBA" id="ARBA00004442"/>
    </source>
</evidence>
<dbReference type="GO" id="GO:0015562">
    <property type="term" value="F:efflux transmembrane transporter activity"/>
    <property type="evidence" value="ECO:0007669"/>
    <property type="project" value="InterPro"/>
</dbReference>
<dbReference type="Proteomes" id="UP000321822">
    <property type="component" value="Unassembled WGS sequence"/>
</dbReference>
<evidence type="ECO:0000256" key="7">
    <source>
        <dbReference type="ARBA" id="ARBA00023237"/>
    </source>
</evidence>
<keyword evidence="3" id="KW-0813">Transport</keyword>
<dbReference type="SUPFAM" id="SSF56954">
    <property type="entry name" value="Outer membrane efflux proteins (OEP)"/>
    <property type="match status" value="1"/>
</dbReference>